<dbReference type="EMBL" id="CP090032">
    <property type="protein sequence ID" value="UPK93024.1"/>
    <property type="molecule type" value="Genomic_DNA"/>
</dbReference>
<proteinExistence type="predicted"/>
<gene>
    <name evidence="1" type="ORF">LCI18_003959</name>
</gene>
<sequence>MPCREIWSSHHHITSSGQTKMEYTRLGNTGLKISKIILGCMTFGSSNWESSPWTLDEEQGLELLKAAYDSGINTWDTADTYSNGKSEVIVGKALKKFNIPRQKVVILSKIFNPVMDDDSRPPSVNDGPLVNQMGLSRKHVFHAVDKCLERLGTDYIDVLQIHRLDRETPPEEIMRALHDVVQSGKVRYIGASSMYTWEFARLQYIARSNGWTEFISMQPFYNLLYREEEREMLPFCQATGVGVIPWSPIARGLLAKPLPSEGNTEGQSLRSQMDKKKDAWFADANLDIVNRVQKVAADKGVSMALVATAWVLQKGCWPILGLNSEKRVKEAVGALKIQFTAEELEYLESEYRPRNIQGM</sequence>
<keyword evidence="2" id="KW-1185">Reference proteome</keyword>
<reference evidence="1" key="1">
    <citation type="submission" date="2021-11" db="EMBL/GenBank/DDBJ databases">
        <title>Fusarium solani-melongenae Genome sequencing and assembly.</title>
        <authorList>
            <person name="Xie S."/>
            <person name="Huang L."/>
            <person name="Zhang X."/>
        </authorList>
    </citation>
    <scope>NUCLEOTIDE SEQUENCE</scope>
    <source>
        <strain evidence="1">CRI 24-3</strain>
    </source>
</reference>
<protein>
    <submittedName>
        <fullName evidence="1">Uncharacterized protein</fullName>
    </submittedName>
</protein>
<name>A0ACD3YVM7_FUSSC</name>
<evidence type="ECO:0000313" key="2">
    <source>
        <dbReference type="Proteomes" id="UP000830768"/>
    </source>
</evidence>
<dbReference type="Proteomes" id="UP000830768">
    <property type="component" value="Chromosome 3"/>
</dbReference>
<organism evidence="1 2">
    <name type="scientific">Fusarium solani subsp. cucurbitae</name>
    <name type="common">Neocosmosporum cucurbitae</name>
    <dbReference type="NCBI Taxonomy" id="2747967"/>
    <lineage>
        <taxon>Eukaryota</taxon>
        <taxon>Fungi</taxon>
        <taxon>Dikarya</taxon>
        <taxon>Ascomycota</taxon>
        <taxon>Pezizomycotina</taxon>
        <taxon>Sordariomycetes</taxon>
        <taxon>Hypocreomycetidae</taxon>
        <taxon>Hypocreales</taxon>
        <taxon>Nectriaceae</taxon>
        <taxon>Fusarium</taxon>
        <taxon>Fusarium solani species complex</taxon>
    </lineage>
</organism>
<accession>A0ACD3YVM7</accession>
<evidence type="ECO:0000313" key="1">
    <source>
        <dbReference type="EMBL" id="UPK93024.1"/>
    </source>
</evidence>